<sequence length="89" mass="10639">MAEACAVSFDLDHWQQWRWEREDGRYYVIWLQQDLWGAWELHARWGGIDSRRRGEKVLPIEAPSMAEERIRKIGQRRRQHGYAPCGSAQ</sequence>
<dbReference type="Proteomes" id="UP001197378">
    <property type="component" value="Unassembled WGS sequence"/>
</dbReference>
<organism evidence="1 2">
    <name type="scientific">Igneacidithiobacillus copahuensis</name>
    <dbReference type="NCBI Taxonomy" id="2724909"/>
    <lineage>
        <taxon>Bacteria</taxon>
        <taxon>Pseudomonadati</taxon>
        <taxon>Pseudomonadota</taxon>
        <taxon>Acidithiobacillia</taxon>
        <taxon>Acidithiobacillales</taxon>
        <taxon>Acidithiobacillaceae</taxon>
        <taxon>Igneacidithiobacillus</taxon>
    </lineage>
</organism>
<dbReference type="EMBL" id="JAAXYO010000143">
    <property type="protein sequence ID" value="MBU2788348.1"/>
    <property type="molecule type" value="Genomic_DNA"/>
</dbReference>
<gene>
    <name evidence="1" type="ORF">HFQ13_09060</name>
</gene>
<name>A0AAE2YQZ5_9PROT</name>
<dbReference type="InterPro" id="IPR049809">
    <property type="entry name" value="YehF/YfeS-like_WGR"/>
</dbReference>
<proteinExistence type="predicted"/>
<keyword evidence="2" id="KW-1185">Reference proteome</keyword>
<evidence type="ECO:0000313" key="2">
    <source>
        <dbReference type="Proteomes" id="UP001197378"/>
    </source>
</evidence>
<dbReference type="RefSeq" id="WP_215885612.1">
    <property type="nucleotide sequence ID" value="NZ_JAAXYO010000143.1"/>
</dbReference>
<comment type="caution">
    <text evidence="1">The sequence shown here is derived from an EMBL/GenBank/DDBJ whole genome shotgun (WGS) entry which is preliminary data.</text>
</comment>
<accession>A0AAE2YQZ5</accession>
<dbReference type="AlphaFoldDB" id="A0AAE2YQZ5"/>
<evidence type="ECO:0000313" key="1">
    <source>
        <dbReference type="EMBL" id="MBU2788348.1"/>
    </source>
</evidence>
<dbReference type="CDD" id="cd07996">
    <property type="entry name" value="WGR_MMR_like"/>
    <property type="match status" value="1"/>
</dbReference>
<reference evidence="1" key="1">
    <citation type="journal article" date="2021" name="ISME J.">
        <title>Genomic evolution of the class Acidithiobacillia: deep-branching Proteobacteria living in extreme acidic conditions.</title>
        <authorList>
            <person name="Moya-Beltran A."/>
            <person name="Beard S."/>
            <person name="Rojas-Villalobos C."/>
            <person name="Issotta F."/>
            <person name="Gallardo Y."/>
            <person name="Ulloa R."/>
            <person name="Giaveno A."/>
            <person name="Degli Esposti M."/>
            <person name="Johnson D.B."/>
            <person name="Quatrini R."/>
        </authorList>
    </citation>
    <scope>NUCLEOTIDE SEQUENCE</scope>
    <source>
        <strain evidence="1">VAN18-1</strain>
    </source>
</reference>
<protein>
    <submittedName>
        <fullName evidence="1">WGR domain-containing protein</fullName>
    </submittedName>
</protein>